<keyword evidence="2" id="KW-0496">Mitochondrion</keyword>
<gene>
    <name evidence="1" type="ORF">PBRA_004977</name>
    <name evidence="2" type="ORF">PLBR_LOCUS6459</name>
</gene>
<dbReference type="InterPro" id="IPR011992">
    <property type="entry name" value="EF-hand-dom_pair"/>
</dbReference>
<sequence length="166" mass="19104">MRARFWKKKRLQREGFRCNFLSASLPRMYDLDERTLEKIWAEYDPKGTGRLTGDGFDRFVHDCAETLINIMRPIFARRLISKSPTMTPDECNLEFDRKYSVTDISGSDPIRQVIRSALISAVSPRDPDAIEQSELIDNWPSFADLFRMVQSGKLDTCDVSSIGICE</sequence>
<dbReference type="EMBL" id="CDSF01000057">
    <property type="protein sequence ID" value="CEO96306.1"/>
    <property type="molecule type" value="Genomic_DNA"/>
</dbReference>
<evidence type="ECO:0000313" key="4">
    <source>
        <dbReference type="Proteomes" id="UP000290189"/>
    </source>
</evidence>
<organism evidence="1 3">
    <name type="scientific">Plasmodiophora brassicae</name>
    <name type="common">Clubroot disease agent</name>
    <dbReference type="NCBI Taxonomy" id="37360"/>
    <lineage>
        <taxon>Eukaryota</taxon>
        <taxon>Sar</taxon>
        <taxon>Rhizaria</taxon>
        <taxon>Endomyxa</taxon>
        <taxon>Phytomyxea</taxon>
        <taxon>Plasmodiophorida</taxon>
        <taxon>Plasmodiophoridae</taxon>
        <taxon>Plasmodiophora</taxon>
    </lineage>
</organism>
<evidence type="ECO:0000313" key="3">
    <source>
        <dbReference type="Proteomes" id="UP000039324"/>
    </source>
</evidence>
<dbReference type="EMBL" id="OVEO01000011">
    <property type="protein sequence ID" value="SPQ99244.1"/>
    <property type="molecule type" value="Genomic_DNA"/>
</dbReference>
<reference evidence="1 3" key="1">
    <citation type="submission" date="2015-02" db="EMBL/GenBank/DDBJ databases">
        <authorList>
            <person name="Chooi Y.-H."/>
        </authorList>
    </citation>
    <scope>NUCLEOTIDE SEQUENCE [LARGE SCALE GENOMIC DNA]</scope>
    <source>
        <strain evidence="1">E3</strain>
    </source>
</reference>
<accession>A0A0G4IM25</accession>
<evidence type="ECO:0000313" key="1">
    <source>
        <dbReference type="EMBL" id="CEO96306.1"/>
    </source>
</evidence>
<geneLocation type="mitochondrion" evidence="2"/>
<proteinExistence type="predicted"/>
<keyword evidence="3" id="KW-1185">Reference proteome</keyword>
<evidence type="ECO:0008006" key="5">
    <source>
        <dbReference type="Google" id="ProtNLM"/>
    </source>
</evidence>
<protein>
    <recommendedName>
        <fullName evidence="5">EF-hand domain-containing protein</fullName>
    </recommendedName>
</protein>
<dbReference type="Proteomes" id="UP000290189">
    <property type="component" value="Unassembled WGS sequence"/>
</dbReference>
<dbReference type="SUPFAM" id="SSF47473">
    <property type="entry name" value="EF-hand"/>
    <property type="match status" value="1"/>
</dbReference>
<evidence type="ECO:0000313" key="2">
    <source>
        <dbReference type="EMBL" id="SPQ99244.1"/>
    </source>
</evidence>
<reference evidence="2 4" key="2">
    <citation type="submission" date="2018-03" db="EMBL/GenBank/DDBJ databases">
        <authorList>
            <person name="Fogelqvist J."/>
        </authorList>
    </citation>
    <scope>NUCLEOTIDE SEQUENCE [LARGE SCALE GENOMIC DNA]</scope>
</reference>
<dbReference type="AlphaFoldDB" id="A0A0G4IM25"/>
<name>A0A0G4IM25_PLABS</name>
<dbReference type="Proteomes" id="UP000039324">
    <property type="component" value="Unassembled WGS sequence"/>
</dbReference>